<dbReference type="RefSeq" id="WP_004810199.1">
    <property type="nucleotide sequence ID" value="NZ_JH165054.1"/>
</dbReference>
<dbReference type="HOGENOM" id="CLU_1873582_0_0_11"/>
<gene>
    <name evidence="1" type="ORF">HMPREF9153_1121</name>
</gene>
<name>G4CX64_9ACTN</name>
<organism evidence="1 2">
    <name type="scientific">Cutibacterium avidum ATCC 25577</name>
    <dbReference type="NCBI Taxonomy" id="997355"/>
    <lineage>
        <taxon>Bacteria</taxon>
        <taxon>Bacillati</taxon>
        <taxon>Actinomycetota</taxon>
        <taxon>Actinomycetes</taxon>
        <taxon>Propionibacteriales</taxon>
        <taxon>Propionibacteriaceae</taxon>
        <taxon>Cutibacterium</taxon>
    </lineage>
</organism>
<protein>
    <submittedName>
        <fullName evidence="1">Uncharacterized protein</fullName>
    </submittedName>
</protein>
<evidence type="ECO:0000313" key="1">
    <source>
        <dbReference type="EMBL" id="EGY77578.1"/>
    </source>
</evidence>
<dbReference type="EMBL" id="AGBA01000013">
    <property type="protein sequence ID" value="EGY77578.1"/>
    <property type="molecule type" value="Genomic_DNA"/>
</dbReference>
<accession>G4CX64</accession>
<dbReference type="Proteomes" id="UP000005332">
    <property type="component" value="Unassembled WGS sequence"/>
</dbReference>
<sequence>MELMSPRDAYIYYFKYYLKISSELRNMVLGFWVSDPLDIVQVVYRIEESNLLRGRACYEPVEDWGDKIPNPPKLETMDPDSIVRVLDHIDPANNAIHHMVMMLAIDIREPSEIQVINNGIGWIGEPTDILPGIYKVPLD</sequence>
<keyword evidence="2" id="KW-1185">Reference proteome</keyword>
<proteinExistence type="predicted"/>
<evidence type="ECO:0000313" key="2">
    <source>
        <dbReference type="Proteomes" id="UP000005332"/>
    </source>
</evidence>
<dbReference type="AlphaFoldDB" id="G4CX64"/>
<reference evidence="1 2" key="1">
    <citation type="submission" date="2011-06" db="EMBL/GenBank/DDBJ databases">
        <authorList>
            <person name="Muzny D."/>
            <person name="Qin X."/>
            <person name="Deng J."/>
            <person name="Jiang H."/>
            <person name="Liu Y."/>
            <person name="Qu J."/>
            <person name="Song X.-Z."/>
            <person name="Zhang L."/>
            <person name="Thornton R."/>
            <person name="Coyle M."/>
            <person name="Francisco L."/>
            <person name="Jackson L."/>
            <person name="Javaid M."/>
            <person name="Korchina V."/>
            <person name="Kovar C."/>
            <person name="Mata R."/>
            <person name="Mathew T."/>
            <person name="Ngo R."/>
            <person name="Nguyen L."/>
            <person name="Nguyen N."/>
            <person name="Okwuonu G."/>
            <person name="Ongeri F."/>
            <person name="Pham C."/>
            <person name="Simmons D."/>
            <person name="Wilczek-Boney K."/>
            <person name="Hale W."/>
            <person name="Jakkamsetti A."/>
            <person name="Pham P."/>
            <person name="Ruth R."/>
            <person name="San Lucas F."/>
            <person name="Warren J."/>
            <person name="Zhang J."/>
            <person name="Zhao Z."/>
            <person name="Zhou C."/>
            <person name="Zhu D."/>
            <person name="Lee S."/>
            <person name="Bess C."/>
            <person name="Blankenburg K."/>
            <person name="Forbes L."/>
            <person name="Fu Q."/>
            <person name="Gubbala S."/>
            <person name="Hirani K."/>
            <person name="Jayaseelan J.C."/>
            <person name="Lara F."/>
            <person name="Munidasa M."/>
            <person name="Palculict T."/>
            <person name="Patil S."/>
            <person name="Pu L.-L."/>
            <person name="Saada N."/>
            <person name="Tang L."/>
            <person name="Weissenberger G."/>
            <person name="Zhu Y."/>
            <person name="Hemphill L."/>
            <person name="Shang Y."/>
            <person name="Youmans B."/>
            <person name="Ayvaz T."/>
            <person name="Ross M."/>
            <person name="Santibanez J."/>
            <person name="Aqrawi P."/>
            <person name="Gross S."/>
            <person name="Joshi V."/>
            <person name="Fowler G."/>
            <person name="Nazareth L."/>
            <person name="Reid J."/>
            <person name="Worley K."/>
            <person name="Petrosino J."/>
            <person name="Highlander S."/>
            <person name="Gibbs R."/>
        </authorList>
    </citation>
    <scope>NUCLEOTIDE SEQUENCE [LARGE SCALE GENOMIC DNA]</scope>
    <source>
        <strain evidence="1 2">ATCC 25577</strain>
    </source>
</reference>
<comment type="caution">
    <text evidence="1">The sequence shown here is derived from an EMBL/GenBank/DDBJ whole genome shotgun (WGS) entry which is preliminary data.</text>
</comment>